<dbReference type="Proteomes" id="UP000292547">
    <property type="component" value="Chromosome"/>
</dbReference>
<evidence type="ECO:0000313" key="1">
    <source>
        <dbReference type="EMBL" id="QBJ92429.1"/>
    </source>
</evidence>
<keyword evidence="1" id="KW-0808">Transferase</keyword>
<accession>A0A4P6TXV5</accession>
<organism evidence="1 2">
    <name type="scientific">Streptomyces seoulensis</name>
    <dbReference type="NCBI Taxonomy" id="73044"/>
    <lineage>
        <taxon>Bacteria</taxon>
        <taxon>Bacillati</taxon>
        <taxon>Actinomycetota</taxon>
        <taxon>Actinomycetes</taxon>
        <taxon>Kitasatosporales</taxon>
        <taxon>Streptomycetaceae</taxon>
        <taxon>Streptomyces</taxon>
    </lineage>
</organism>
<dbReference type="GeneID" id="300101281"/>
<dbReference type="RefSeq" id="WP_031181708.1">
    <property type="nucleotide sequence ID" value="NZ_CP032229.1"/>
</dbReference>
<dbReference type="KEGG" id="sseo:D0Z67_20450"/>
<sequence length="219" mass="22683">METLPELIDAVAHDRFPPPDGTVTVLPQPCRRDAGVLAFTGHTLVLTDEDPAWVRATLAAVDCDPLAAPMHPRFLTALMDRTGRTAETVDSLWAGAPLPGPPALPLREIADAGHPRVVRARGRRDSVRVWAVDGGLLAVGRGVAGRWEVALEVTGGGAGLGRGLAVAARQLAGGPVWAQVSPGNARSARAFLAAGYRPVGAELLLSARDGSTGCSGSRS</sequence>
<keyword evidence="2" id="KW-1185">Reference proteome</keyword>
<gene>
    <name evidence="1" type="ORF">D0Z67_20450</name>
</gene>
<dbReference type="STRING" id="73044.GCA_000725795_03507"/>
<proteinExistence type="predicted"/>
<dbReference type="AlphaFoldDB" id="A0A4P6TXV5"/>
<protein>
    <submittedName>
        <fullName evidence="1">GNAT family N-acetyltransferase</fullName>
    </submittedName>
</protein>
<dbReference type="OrthoDB" id="7945430at2"/>
<name>A0A4P6TXV5_STRSO</name>
<dbReference type="GO" id="GO:0016740">
    <property type="term" value="F:transferase activity"/>
    <property type="evidence" value="ECO:0007669"/>
    <property type="project" value="UniProtKB-KW"/>
</dbReference>
<dbReference type="EMBL" id="CP032229">
    <property type="protein sequence ID" value="QBJ92429.1"/>
    <property type="molecule type" value="Genomic_DNA"/>
</dbReference>
<evidence type="ECO:0000313" key="2">
    <source>
        <dbReference type="Proteomes" id="UP000292547"/>
    </source>
</evidence>
<reference evidence="1 2" key="1">
    <citation type="submission" date="2018-08" db="EMBL/GenBank/DDBJ databases">
        <title>The complete genome sequence of Streptomyces seoulensis, a pioneer strain for nickel superoxide dismutase discovery.</title>
        <authorList>
            <person name="Shin J."/>
            <person name="Lee J.-S."/>
            <person name="Lee E.-J."/>
            <person name="Youn H.-D."/>
        </authorList>
    </citation>
    <scope>NUCLEOTIDE SEQUENCE [LARGE SCALE GENOMIC DNA]</scope>
    <source>
        <strain evidence="1 2">KCTC 9819</strain>
    </source>
</reference>